<evidence type="ECO:0000313" key="6">
    <source>
        <dbReference type="EMBL" id="EPT06102.1"/>
    </source>
</evidence>
<dbReference type="InterPro" id="IPR050386">
    <property type="entry name" value="Glycosyl_hydrolase_5"/>
</dbReference>
<dbReference type="HOGENOM" id="CLU_004624_8_0_1"/>
<evidence type="ECO:0000256" key="2">
    <source>
        <dbReference type="ARBA" id="ARBA00022801"/>
    </source>
</evidence>
<evidence type="ECO:0000256" key="3">
    <source>
        <dbReference type="ARBA" id="ARBA00023295"/>
    </source>
</evidence>
<dbReference type="AlphaFoldDB" id="S8EM13"/>
<comment type="similarity">
    <text evidence="1 4">Belongs to the glycosyl hydrolase 5 (cellulase A) family.</text>
</comment>
<dbReference type="FunFam" id="3.20.20.80:FF:000100">
    <property type="entry name" value="Glycoside hydrolase superfamily"/>
    <property type="match status" value="1"/>
</dbReference>
<dbReference type="GO" id="GO:0009986">
    <property type="term" value="C:cell surface"/>
    <property type="evidence" value="ECO:0007669"/>
    <property type="project" value="TreeGrafter"/>
</dbReference>
<evidence type="ECO:0000256" key="4">
    <source>
        <dbReference type="RuleBase" id="RU361153"/>
    </source>
</evidence>
<dbReference type="GO" id="GO:0005576">
    <property type="term" value="C:extracellular region"/>
    <property type="evidence" value="ECO:0007669"/>
    <property type="project" value="TreeGrafter"/>
</dbReference>
<dbReference type="InterPro" id="IPR018087">
    <property type="entry name" value="Glyco_hydro_5_CS"/>
</dbReference>
<dbReference type="SUPFAM" id="SSF51445">
    <property type="entry name" value="(Trans)glycosidases"/>
    <property type="match status" value="1"/>
</dbReference>
<keyword evidence="3 4" id="KW-0326">Glycosidase</keyword>
<feature type="domain" description="Glycoside hydrolase family 5" evidence="5">
    <location>
        <begin position="150"/>
        <end position="428"/>
    </location>
</feature>
<keyword evidence="7" id="KW-1185">Reference proteome</keyword>
<dbReference type="OrthoDB" id="1887033at2759"/>
<dbReference type="PANTHER" id="PTHR31297">
    <property type="entry name" value="GLUCAN ENDO-1,6-BETA-GLUCOSIDASE B"/>
    <property type="match status" value="1"/>
</dbReference>
<sequence>MVLTSQYFSALLQALSLTQGLYKPAPISADATLASSSGGISPGAFGDLGSIRSAQPVSKANDSQDNSADTCTPPFYQALPVEETTFPPFDQAKATVYRYRQQQSVNLGSWFVHEVWMTPSVFACASGQQLSELDIATGWNSIDNARMVLEHHWDTWITASDFEYLASIGINTVRLPIGYWSLGPQFCQGTPFENVSNVYENSWQRVTRAISMAGQAGIGVLVDLHGAPGSQNGQPHSGISDGVTGLFNSQVDMGLTINVLTFLTEQLADVTNVVGIEILNEPHDDPGLPGFYDRAIASMRAISPEAATLPLYIHDGFNLDQFSAYVANRTDFVVIDHHSYFVFTPSDDSEPAGQHTTDVETSIDGSFASASDRARRNLVIDEWSCALTPQSLSAVSDPGQARKDFCEGQMSVYANTSAGWGFWAYNKEDCSDDPGWCFKAAVGNSLPSTFFSYGQGPLTDPGELPSLADLMGDMRAPPASVILASAQGLPTNASSSTSRAHRLDFDTGMSPEQRATSKGYSDGFFTARIFAQYGMSKLGFTGQYINDSVAKLGPGVIKAEYACTYHDWFMKGLRDGENIVISHVGQTNATTT</sequence>
<dbReference type="Gene3D" id="3.20.20.80">
    <property type="entry name" value="Glycosidases"/>
    <property type="match status" value="1"/>
</dbReference>
<accession>S8EM13</accession>
<protein>
    <recommendedName>
        <fullName evidence="5">Glycoside hydrolase family 5 domain-containing protein</fullName>
    </recommendedName>
</protein>
<evidence type="ECO:0000259" key="5">
    <source>
        <dbReference type="Pfam" id="PF00150"/>
    </source>
</evidence>
<dbReference type="InterPro" id="IPR001547">
    <property type="entry name" value="Glyco_hydro_5"/>
</dbReference>
<dbReference type="STRING" id="743788.S8EM13"/>
<dbReference type="PROSITE" id="PS00659">
    <property type="entry name" value="GLYCOSYL_HYDROL_F5"/>
    <property type="match status" value="1"/>
</dbReference>
<dbReference type="GO" id="GO:0005737">
    <property type="term" value="C:cytoplasm"/>
    <property type="evidence" value="ECO:0007669"/>
    <property type="project" value="UniProtKB-ARBA"/>
</dbReference>
<gene>
    <name evidence="6" type="ORF">FOMPIDRAFT_41453</name>
</gene>
<reference evidence="6 7" key="1">
    <citation type="journal article" date="2012" name="Science">
        <title>The Paleozoic origin of enzymatic lignin decomposition reconstructed from 31 fungal genomes.</title>
        <authorList>
            <person name="Floudas D."/>
            <person name="Binder M."/>
            <person name="Riley R."/>
            <person name="Barry K."/>
            <person name="Blanchette R.A."/>
            <person name="Henrissat B."/>
            <person name="Martinez A.T."/>
            <person name="Otillar R."/>
            <person name="Spatafora J.W."/>
            <person name="Yadav J.S."/>
            <person name="Aerts A."/>
            <person name="Benoit I."/>
            <person name="Boyd A."/>
            <person name="Carlson A."/>
            <person name="Copeland A."/>
            <person name="Coutinho P.M."/>
            <person name="de Vries R.P."/>
            <person name="Ferreira P."/>
            <person name="Findley K."/>
            <person name="Foster B."/>
            <person name="Gaskell J."/>
            <person name="Glotzer D."/>
            <person name="Gorecki P."/>
            <person name="Heitman J."/>
            <person name="Hesse C."/>
            <person name="Hori C."/>
            <person name="Igarashi K."/>
            <person name="Jurgens J.A."/>
            <person name="Kallen N."/>
            <person name="Kersten P."/>
            <person name="Kohler A."/>
            <person name="Kuees U."/>
            <person name="Kumar T.K.A."/>
            <person name="Kuo A."/>
            <person name="LaButti K."/>
            <person name="Larrondo L.F."/>
            <person name="Lindquist E."/>
            <person name="Ling A."/>
            <person name="Lombard V."/>
            <person name="Lucas S."/>
            <person name="Lundell T."/>
            <person name="Martin R."/>
            <person name="McLaughlin D.J."/>
            <person name="Morgenstern I."/>
            <person name="Morin E."/>
            <person name="Murat C."/>
            <person name="Nagy L.G."/>
            <person name="Nolan M."/>
            <person name="Ohm R.A."/>
            <person name="Patyshakuliyeva A."/>
            <person name="Rokas A."/>
            <person name="Ruiz-Duenas F.J."/>
            <person name="Sabat G."/>
            <person name="Salamov A."/>
            <person name="Samejima M."/>
            <person name="Schmutz J."/>
            <person name="Slot J.C."/>
            <person name="St John F."/>
            <person name="Stenlid J."/>
            <person name="Sun H."/>
            <person name="Sun S."/>
            <person name="Syed K."/>
            <person name="Tsang A."/>
            <person name="Wiebenga A."/>
            <person name="Young D."/>
            <person name="Pisabarro A."/>
            <person name="Eastwood D.C."/>
            <person name="Martin F."/>
            <person name="Cullen D."/>
            <person name="Grigoriev I.V."/>
            <person name="Hibbett D.S."/>
        </authorList>
    </citation>
    <scope>NUCLEOTIDE SEQUENCE</scope>
    <source>
        <strain evidence="7">FP-58527</strain>
    </source>
</reference>
<dbReference type="EMBL" id="KE504122">
    <property type="protein sequence ID" value="EPT06102.1"/>
    <property type="molecule type" value="Genomic_DNA"/>
</dbReference>
<dbReference type="Proteomes" id="UP000015241">
    <property type="component" value="Unassembled WGS sequence"/>
</dbReference>
<dbReference type="PANTHER" id="PTHR31297:SF43">
    <property type="entry name" value="GLUCAN 1,3-BETA-GLUCOSIDASE 3"/>
    <property type="match status" value="1"/>
</dbReference>
<dbReference type="InParanoid" id="S8EM13"/>
<organism evidence="6 7">
    <name type="scientific">Fomitopsis schrenkii</name>
    <name type="common">Brown rot fungus</name>
    <dbReference type="NCBI Taxonomy" id="2126942"/>
    <lineage>
        <taxon>Eukaryota</taxon>
        <taxon>Fungi</taxon>
        <taxon>Dikarya</taxon>
        <taxon>Basidiomycota</taxon>
        <taxon>Agaricomycotina</taxon>
        <taxon>Agaricomycetes</taxon>
        <taxon>Polyporales</taxon>
        <taxon>Fomitopsis</taxon>
    </lineage>
</organism>
<dbReference type="InterPro" id="IPR017853">
    <property type="entry name" value="GH"/>
</dbReference>
<dbReference type="FunCoup" id="S8EM13">
    <property type="interactions" value="14"/>
</dbReference>
<dbReference type="GO" id="GO:0009251">
    <property type="term" value="P:glucan catabolic process"/>
    <property type="evidence" value="ECO:0007669"/>
    <property type="project" value="TreeGrafter"/>
</dbReference>
<evidence type="ECO:0000256" key="1">
    <source>
        <dbReference type="ARBA" id="ARBA00005641"/>
    </source>
</evidence>
<dbReference type="eggNOG" id="ENOG502QVVM">
    <property type="taxonomic scope" value="Eukaryota"/>
</dbReference>
<dbReference type="Pfam" id="PF00150">
    <property type="entry name" value="Cellulase"/>
    <property type="match status" value="1"/>
</dbReference>
<proteinExistence type="inferred from homology"/>
<evidence type="ECO:0000313" key="7">
    <source>
        <dbReference type="Proteomes" id="UP000015241"/>
    </source>
</evidence>
<name>S8EM13_FOMSC</name>
<keyword evidence="2 4" id="KW-0378">Hydrolase</keyword>
<dbReference type="GO" id="GO:0046557">
    <property type="term" value="F:glucan endo-1,6-beta-glucosidase activity"/>
    <property type="evidence" value="ECO:0007669"/>
    <property type="project" value="TreeGrafter"/>
</dbReference>